<name>A0A672YLJ2_9TELE</name>
<feature type="domain" description="Methyl-CpG binding protein 2/3 C-terminal" evidence="2">
    <location>
        <begin position="130"/>
        <end position="206"/>
    </location>
</feature>
<gene>
    <name evidence="4" type="primary">mbd3b</name>
</gene>
<evidence type="ECO:0000259" key="2">
    <source>
        <dbReference type="Pfam" id="PF14048"/>
    </source>
</evidence>
<dbReference type="InterPro" id="IPR025884">
    <property type="entry name" value="MeCpG-bd_2/3_C_dom"/>
</dbReference>
<dbReference type="Proteomes" id="UP000472271">
    <property type="component" value="Chromosome 4"/>
</dbReference>
<reference evidence="4" key="1">
    <citation type="submission" date="2019-06" db="EMBL/GenBank/DDBJ databases">
        <authorList>
            <consortium name="Wellcome Sanger Institute Data Sharing"/>
        </authorList>
    </citation>
    <scope>NUCLEOTIDE SEQUENCE [LARGE SCALE GENOMIC DNA]</scope>
</reference>
<organism evidence="4 5">
    <name type="scientific">Sphaeramia orbicularis</name>
    <name type="common">orbiculate cardinalfish</name>
    <dbReference type="NCBI Taxonomy" id="375764"/>
    <lineage>
        <taxon>Eukaryota</taxon>
        <taxon>Metazoa</taxon>
        <taxon>Chordata</taxon>
        <taxon>Craniata</taxon>
        <taxon>Vertebrata</taxon>
        <taxon>Euteleostomi</taxon>
        <taxon>Actinopterygii</taxon>
        <taxon>Neopterygii</taxon>
        <taxon>Teleostei</taxon>
        <taxon>Neoteleostei</taxon>
        <taxon>Acanthomorphata</taxon>
        <taxon>Gobiaria</taxon>
        <taxon>Kurtiformes</taxon>
        <taxon>Apogonoidei</taxon>
        <taxon>Apogonidae</taxon>
        <taxon>Apogoninae</taxon>
        <taxon>Sphaeramia</taxon>
    </lineage>
</organism>
<proteinExistence type="predicted"/>
<evidence type="ECO:0008006" key="6">
    <source>
        <dbReference type="Google" id="ProtNLM"/>
    </source>
</evidence>
<reference evidence="4" key="3">
    <citation type="submission" date="2025-09" db="UniProtKB">
        <authorList>
            <consortium name="Ensembl"/>
        </authorList>
    </citation>
    <scope>IDENTIFICATION</scope>
</reference>
<dbReference type="PANTHER" id="PTHR12396">
    <property type="entry name" value="METHYL-CPG BINDING PROTEIN, MBD"/>
    <property type="match status" value="1"/>
</dbReference>
<feature type="domain" description="Methyl-CpG-binding" evidence="3">
    <location>
        <begin position="45"/>
        <end position="114"/>
    </location>
</feature>
<evidence type="ECO:0000259" key="3">
    <source>
        <dbReference type="Pfam" id="PF16564"/>
    </source>
</evidence>
<evidence type="ECO:0000256" key="1">
    <source>
        <dbReference type="SAM" id="MobiDB-lite"/>
    </source>
</evidence>
<dbReference type="Pfam" id="PF16564">
    <property type="entry name" value="MBDa"/>
    <property type="match status" value="1"/>
</dbReference>
<dbReference type="GO" id="GO:0000122">
    <property type="term" value="P:negative regulation of transcription by RNA polymerase II"/>
    <property type="evidence" value="ECO:0007669"/>
    <property type="project" value="TreeGrafter"/>
</dbReference>
<evidence type="ECO:0000313" key="5">
    <source>
        <dbReference type="Proteomes" id="UP000472271"/>
    </source>
</evidence>
<dbReference type="Gene3D" id="3.30.890.10">
    <property type="entry name" value="Methyl-cpg-binding Protein 2, Chain A"/>
    <property type="match status" value="1"/>
</dbReference>
<protein>
    <recommendedName>
        <fullName evidence="6">MBD domain-containing protein</fullName>
    </recommendedName>
</protein>
<feature type="compositionally biased region" description="Polar residues" evidence="1">
    <location>
        <begin position="50"/>
        <end position="64"/>
    </location>
</feature>
<dbReference type="SUPFAM" id="SSF54171">
    <property type="entry name" value="DNA-binding domain"/>
    <property type="match status" value="1"/>
</dbReference>
<dbReference type="GO" id="GO:0006346">
    <property type="term" value="P:DNA methylation-dependent constitutive heterochromatin formation"/>
    <property type="evidence" value="ECO:0007669"/>
    <property type="project" value="TreeGrafter"/>
</dbReference>
<sequence>MNENETPKFRSKPQLARYLGNQMDLSSFDFRTGKMLMSKLNKNRQRLRYDNNNQNKGKPDLNTSLPVRQTASIFKQPVTKVTNHPNNKVKTDPQKAVDQPRQLFWEKKLSGLNAYDIAEDPHIHLGASSGVGPGCTDKTLLSAIASALHTSAAPITGQLSAAVEKNPGVWLNTTQPLCKAFIVTDEDIRKQEELVYSVRKRLEEALMADMLAHVEEAANEGEALKEEGNGSEDMESV</sequence>
<accession>A0A672YLJ2</accession>
<reference evidence="4" key="2">
    <citation type="submission" date="2025-08" db="UniProtKB">
        <authorList>
            <consortium name="Ensembl"/>
        </authorList>
    </citation>
    <scope>IDENTIFICATION</scope>
</reference>
<dbReference type="AlphaFoldDB" id="A0A672YLJ2"/>
<feature type="region of interest" description="Disordered" evidence="1">
    <location>
        <begin position="44"/>
        <end position="64"/>
    </location>
</feature>
<dbReference type="PANTHER" id="PTHR12396:SF12">
    <property type="entry name" value="METHYL-CPG-BINDING DOMAIN PROTEIN 3"/>
    <property type="match status" value="1"/>
</dbReference>
<dbReference type="InterPro" id="IPR016177">
    <property type="entry name" value="DNA-bd_dom_sf"/>
</dbReference>
<evidence type="ECO:0000313" key="4">
    <source>
        <dbReference type="Ensembl" id="ENSSORP00005005388.1"/>
    </source>
</evidence>
<keyword evidence="5" id="KW-1185">Reference proteome</keyword>
<dbReference type="GO" id="GO:0005634">
    <property type="term" value="C:nucleus"/>
    <property type="evidence" value="ECO:0007669"/>
    <property type="project" value="UniProtKB-ARBA"/>
</dbReference>
<dbReference type="InterPro" id="IPR032343">
    <property type="entry name" value="MBD2/MBD3_p55-bd"/>
</dbReference>
<dbReference type="Ensembl" id="ENSSORT00005005546.1">
    <property type="protein sequence ID" value="ENSSORP00005005388.1"/>
    <property type="gene ID" value="ENSSORG00005003185.1"/>
</dbReference>
<dbReference type="GO" id="GO:0008327">
    <property type="term" value="F:methyl-CpG binding"/>
    <property type="evidence" value="ECO:0007669"/>
    <property type="project" value="TreeGrafter"/>
</dbReference>
<dbReference type="Pfam" id="PF14048">
    <property type="entry name" value="MBD_C"/>
    <property type="match status" value="1"/>
</dbReference>